<keyword evidence="8" id="KW-0902">Two-component regulatory system</keyword>
<evidence type="ECO:0000256" key="2">
    <source>
        <dbReference type="ARBA" id="ARBA00012438"/>
    </source>
</evidence>
<gene>
    <name evidence="10" type="ORF">FHP25_30265</name>
</gene>
<dbReference type="Gene3D" id="1.10.287.130">
    <property type="match status" value="1"/>
</dbReference>
<dbReference type="PRINTS" id="PR00344">
    <property type="entry name" value="BCTRLSENSOR"/>
</dbReference>
<dbReference type="EMBL" id="VDUZ01000044">
    <property type="protein sequence ID" value="TXL71378.1"/>
    <property type="molecule type" value="Genomic_DNA"/>
</dbReference>
<dbReference type="Pfam" id="PF00512">
    <property type="entry name" value="HisKA"/>
    <property type="match status" value="1"/>
</dbReference>
<evidence type="ECO:0000256" key="8">
    <source>
        <dbReference type="ARBA" id="ARBA00023012"/>
    </source>
</evidence>
<dbReference type="Pfam" id="PF02518">
    <property type="entry name" value="HATPase_c"/>
    <property type="match status" value="1"/>
</dbReference>
<keyword evidence="4" id="KW-0808">Transferase</keyword>
<evidence type="ECO:0000256" key="4">
    <source>
        <dbReference type="ARBA" id="ARBA00022679"/>
    </source>
</evidence>
<evidence type="ECO:0000313" key="10">
    <source>
        <dbReference type="EMBL" id="TXL71378.1"/>
    </source>
</evidence>
<evidence type="ECO:0000256" key="1">
    <source>
        <dbReference type="ARBA" id="ARBA00000085"/>
    </source>
</evidence>
<keyword evidence="5" id="KW-0547">Nucleotide-binding</keyword>
<dbReference type="InterPro" id="IPR004358">
    <property type="entry name" value="Sig_transdc_His_kin-like_C"/>
</dbReference>
<dbReference type="GO" id="GO:0000155">
    <property type="term" value="F:phosphorelay sensor kinase activity"/>
    <property type="evidence" value="ECO:0007669"/>
    <property type="project" value="InterPro"/>
</dbReference>
<reference evidence="10 11" key="1">
    <citation type="submission" date="2019-06" db="EMBL/GenBank/DDBJ databases">
        <title>New taxonomy in bacterial strain CC-CFT640, isolated from vineyard.</title>
        <authorList>
            <person name="Lin S.-Y."/>
            <person name="Tsai C.-F."/>
            <person name="Young C.-C."/>
        </authorList>
    </citation>
    <scope>NUCLEOTIDE SEQUENCE [LARGE SCALE GENOMIC DNA]</scope>
    <source>
        <strain evidence="10 11">CC-CFT640</strain>
    </source>
</reference>
<dbReference type="InterPro" id="IPR036890">
    <property type="entry name" value="HATPase_C_sf"/>
</dbReference>
<feature type="domain" description="Histidine kinase" evidence="9">
    <location>
        <begin position="26"/>
        <end position="241"/>
    </location>
</feature>
<evidence type="ECO:0000256" key="5">
    <source>
        <dbReference type="ARBA" id="ARBA00022741"/>
    </source>
</evidence>
<evidence type="ECO:0000313" key="11">
    <source>
        <dbReference type="Proteomes" id="UP000321638"/>
    </source>
</evidence>
<dbReference type="GO" id="GO:0005524">
    <property type="term" value="F:ATP binding"/>
    <property type="evidence" value="ECO:0007669"/>
    <property type="project" value="UniProtKB-KW"/>
</dbReference>
<keyword evidence="3" id="KW-0597">Phosphoprotein</keyword>
<dbReference type="EC" id="2.7.13.3" evidence="2"/>
<keyword evidence="11" id="KW-1185">Reference proteome</keyword>
<dbReference type="InterPro" id="IPR036097">
    <property type="entry name" value="HisK_dim/P_sf"/>
</dbReference>
<dbReference type="SMART" id="SM00387">
    <property type="entry name" value="HATPase_c"/>
    <property type="match status" value="1"/>
</dbReference>
<comment type="catalytic activity">
    <reaction evidence="1">
        <text>ATP + protein L-histidine = ADP + protein N-phospho-L-histidine.</text>
        <dbReference type="EC" id="2.7.13.3"/>
    </reaction>
</comment>
<dbReference type="Gene3D" id="3.30.565.10">
    <property type="entry name" value="Histidine kinase-like ATPase, C-terminal domain"/>
    <property type="match status" value="1"/>
</dbReference>
<keyword evidence="6" id="KW-0418">Kinase</keyword>
<dbReference type="SUPFAM" id="SSF47384">
    <property type="entry name" value="Homodimeric domain of signal transducing histidine kinase"/>
    <property type="match status" value="1"/>
</dbReference>
<sequence>MSPQQNLAIVSGASQSNNVGIFMAASIAHEVNQPLAAIVANSHACRRWLSADPPNLDRGRTTLERIIRDANAAAELISRIGGLFSRGGARARTSVDINQVINAVWQSMADEIATKNVRVVIELDRDLPPARADRIQIQQVLVNLIRNALDALDTGADNARSLRIRSLRDEAGTIRVEVRDNGIGLNEFEQIFEPFFTTKKHGMGMGLAICRSIIESHDGRLWAAPNKPGGTTFVFTLPDHASDAEALRASHGAQ</sequence>
<evidence type="ECO:0000256" key="3">
    <source>
        <dbReference type="ARBA" id="ARBA00022553"/>
    </source>
</evidence>
<dbReference type="PANTHER" id="PTHR43065">
    <property type="entry name" value="SENSOR HISTIDINE KINASE"/>
    <property type="match status" value="1"/>
</dbReference>
<evidence type="ECO:0000256" key="6">
    <source>
        <dbReference type="ARBA" id="ARBA00022777"/>
    </source>
</evidence>
<evidence type="ECO:0000256" key="7">
    <source>
        <dbReference type="ARBA" id="ARBA00022840"/>
    </source>
</evidence>
<dbReference type="InterPro" id="IPR003594">
    <property type="entry name" value="HATPase_dom"/>
</dbReference>
<proteinExistence type="predicted"/>
<dbReference type="Proteomes" id="UP000321638">
    <property type="component" value="Unassembled WGS sequence"/>
</dbReference>
<organism evidence="10 11">
    <name type="scientific">Vineibacter terrae</name>
    <dbReference type="NCBI Taxonomy" id="2586908"/>
    <lineage>
        <taxon>Bacteria</taxon>
        <taxon>Pseudomonadati</taxon>
        <taxon>Pseudomonadota</taxon>
        <taxon>Alphaproteobacteria</taxon>
        <taxon>Hyphomicrobiales</taxon>
        <taxon>Vineibacter</taxon>
    </lineage>
</organism>
<dbReference type="AlphaFoldDB" id="A0A5C8PC56"/>
<dbReference type="SUPFAM" id="SSF55874">
    <property type="entry name" value="ATPase domain of HSP90 chaperone/DNA topoisomerase II/histidine kinase"/>
    <property type="match status" value="1"/>
</dbReference>
<dbReference type="PANTHER" id="PTHR43065:SF10">
    <property type="entry name" value="PEROXIDE STRESS-ACTIVATED HISTIDINE KINASE MAK3"/>
    <property type="match status" value="1"/>
</dbReference>
<comment type="caution">
    <text evidence="10">The sequence shown here is derived from an EMBL/GenBank/DDBJ whole genome shotgun (WGS) entry which is preliminary data.</text>
</comment>
<evidence type="ECO:0000259" key="9">
    <source>
        <dbReference type="PROSITE" id="PS50109"/>
    </source>
</evidence>
<dbReference type="InterPro" id="IPR005467">
    <property type="entry name" value="His_kinase_dom"/>
</dbReference>
<keyword evidence="7" id="KW-0067">ATP-binding</keyword>
<name>A0A5C8PC56_9HYPH</name>
<dbReference type="RefSeq" id="WP_147850736.1">
    <property type="nucleotide sequence ID" value="NZ_VDUZ01000044.1"/>
</dbReference>
<dbReference type="CDD" id="cd00082">
    <property type="entry name" value="HisKA"/>
    <property type="match status" value="1"/>
</dbReference>
<accession>A0A5C8PC56</accession>
<protein>
    <recommendedName>
        <fullName evidence="2">histidine kinase</fullName>
        <ecNumber evidence="2">2.7.13.3</ecNumber>
    </recommendedName>
</protein>
<dbReference type="InterPro" id="IPR003661">
    <property type="entry name" value="HisK_dim/P_dom"/>
</dbReference>
<dbReference type="SMART" id="SM00388">
    <property type="entry name" value="HisKA"/>
    <property type="match status" value="1"/>
</dbReference>
<dbReference type="OrthoDB" id="226486at2"/>
<dbReference type="PROSITE" id="PS50109">
    <property type="entry name" value="HIS_KIN"/>
    <property type="match status" value="1"/>
</dbReference>